<dbReference type="PANTHER" id="PTHR28615:SF1">
    <property type="entry name" value="PAK4-INHIBITOR INKA1"/>
    <property type="match status" value="1"/>
</dbReference>
<protein>
    <submittedName>
        <fullName evidence="6">Inka box actin regulator 1a</fullName>
    </submittedName>
</protein>
<reference evidence="7" key="1">
    <citation type="journal article" date="2006" name="Science">
        <title>Ancient noncoding elements conserved in the human genome.</title>
        <authorList>
            <person name="Venkatesh B."/>
            <person name="Kirkness E.F."/>
            <person name="Loh Y.H."/>
            <person name="Halpern A.L."/>
            <person name="Lee A.P."/>
            <person name="Johnson J."/>
            <person name="Dandona N."/>
            <person name="Viswanathan L.D."/>
            <person name="Tay A."/>
            <person name="Venter J.C."/>
            <person name="Strausberg R.L."/>
            <person name="Brenner S."/>
        </authorList>
    </citation>
    <scope>NUCLEOTIDE SEQUENCE [LARGE SCALE GENOMIC DNA]</scope>
</reference>
<reference evidence="6" key="4">
    <citation type="submission" date="2025-08" db="UniProtKB">
        <authorList>
            <consortium name="Ensembl"/>
        </authorList>
    </citation>
    <scope>IDENTIFICATION</scope>
</reference>
<reference evidence="6" key="5">
    <citation type="submission" date="2025-09" db="UniProtKB">
        <authorList>
            <consortium name="Ensembl"/>
        </authorList>
    </citation>
    <scope>IDENTIFICATION</scope>
</reference>
<dbReference type="Ensembl" id="ENSCMIT00000044459.1">
    <property type="protein sequence ID" value="ENSCMIP00000043834.1"/>
    <property type="gene ID" value="ENSCMIG00000018153.1"/>
</dbReference>
<keyword evidence="3" id="KW-0539">Nucleus</keyword>
<evidence type="ECO:0000256" key="4">
    <source>
        <dbReference type="SAM" id="MobiDB-lite"/>
    </source>
</evidence>
<evidence type="ECO:0000256" key="1">
    <source>
        <dbReference type="ARBA" id="ARBA00004123"/>
    </source>
</evidence>
<evidence type="ECO:0000313" key="7">
    <source>
        <dbReference type="Proteomes" id="UP000314986"/>
    </source>
</evidence>
<sequence length="370" mass="42048">EGERRKRRRERRRRRREGEKERKKESSVMQEARLDDFICHLRKEMISMKEAGACLRDQMQCMMHALQELKQIHNISSLGLKQEAARPPNPKVTVSHSFTSDVSEADTYDSACCLASPRDEEESSPSLFASPTSERSLEFDSGYSEASGPTLTKSARVGSTPCLRENRLPPVGILRNKNGLGANKKVRPKSTSDVYSEQCTWRIFDCTEANDWTVNLLSQSRTRQPLVLGDNCFADLVENWMDLPEEMEDPRKGSGREHSGRWLGKPQEFILNISGNVRRKLANISRSDRSKSADLKQQSARDNSRAHALSKRLSCPTNLGNYIPKLSYLHRSHTNLPQAQEASTDFDKFIALMKSRSRKPIICNDTISYV</sequence>
<dbReference type="InParanoid" id="A0A4W3JK78"/>
<gene>
    <name evidence="6" type="primary">inka1a</name>
</gene>
<comment type="subcellular location">
    <subcellularLocation>
        <location evidence="1">Nucleus</location>
    </subcellularLocation>
</comment>
<feature type="compositionally biased region" description="Polar residues" evidence="4">
    <location>
        <begin position="124"/>
        <end position="134"/>
    </location>
</feature>
<dbReference type="OMA" id="EVLCMKE"/>
<feature type="region of interest" description="Disordered" evidence="4">
    <location>
        <begin position="285"/>
        <end position="309"/>
    </location>
</feature>
<proteinExistence type="inferred from homology"/>
<dbReference type="AlphaFoldDB" id="A0A4W3JK78"/>
<feature type="domain" description="FAM212" evidence="5">
    <location>
        <begin position="186"/>
        <end position="245"/>
    </location>
</feature>
<feature type="region of interest" description="Disordered" evidence="4">
    <location>
        <begin position="116"/>
        <end position="154"/>
    </location>
</feature>
<feature type="region of interest" description="Disordered" evidence="4">
    <location>
        <begin position="1"/>
        <end position="29"/>
    </location>
</feature>
<reference evidence="7" key="2">
    <citation type="journal article" date="2007" name="PLoS Biol.">
        <title>Survey sequencing and comparative analysis of the elephant shark (Callorhinchus milii) genome.</title>
        <authorList>
            <person name="Venkatesh B."/>
            <person name="Kirkness E.F."/>
            <person name="Loh Y.H."/>
            <person name="Halpern A.L."/>
            <person name="Lee A.P."/>
            <person name="Johnson J."/>
            <person name="Dandona N."/>
            <person name="Viswanathan L.D."/>
            <person name="Tay A."/>
            <person name="Venter J.C."/>
            <person name="Strausberg R.L."/>
            <person name="Brenner S."/>
        </authorList>
    </citation>
    <scope>NUCLEOTIDE SEQUENCE [LARGE SCALE GENOMIC DNA]</scope>
</reference>
<dbReference type="STRING" id="7868.ENSCMIP00000043834"/>
<keyword evidence="7" id="KW-1185">Reference proteome</keyword>
<dbReference type="GO" id="GO:0030291">
    <property type="term" value="F:protein serine/threonine kinase inhibitor activity"/>
    <property type="evidence" value="ECO:0007669"/>
    <property type="project" value="InterPro"/>
</dbReference>
<accession>A0A4W3JK78</accession>
<evidence type="ECO:0000313" key="6">
    <source>
        <dbReference type="Ensembl" id="ENSCMIP00000043834.1"/>
    </source>
</evidence>
<organism evidence="6 7">
    <name type="scientific">Callorhinchus milii</name>
    <name type="common">Ghost shark</name>
    <dbReference type="NCBI Taxonomy" id="7868"/>
    <lineage>
        <taxon>Eukaryota</taxon>
        <taxon>Metazoa</taxon>
        <taxon>Chordata</taxon>
        <taxon>Craniata</taxon>
        <taxon>Vertebrata</taxon>
        <taxon>Chondrichthyes</taxon>
        <taxon>Holocephali</taxon>
        <taxon>Chimaeriformes</taxon>
        <taxon>Callorhinchidae</taxon>
        <taxon>Callorhinchus</taxon>
    </lineage>
</organism>
<evidence type="ECO:0000259" key="5">
    <source>
        <dbReference type="Pfam" id="PF15342"/>
    </source>
</evidence>
<dbReference type="Pfam" id="PF15342">
    <property type="entry name" value="FAM212"/>
    <property type="match status" value="1"/>
</dbReference>
<dbReference type="Gene3D" id="3.30.200.20">
    <property type="entry name" value="Phosphorylase Kinase, domain 1"/>
    <property type="match status" value="1"/>
</dbReference>
<dbReference type="GO" id="GO:0005634">
    <property type="term" value="C:nucleus"/>
    <property type="evidence" value="ECO:0007669"/>
    <property type="project" value="UniProtKB-SubCell"/>
</dbReference>
<dbReference type="InterPro" id="IPR029267">
    <property type="entry name" value="FAM212"/>
</dbReference>
<dbReference type="Proteomes" id="UP000314986">
    <property type="component" value="Unassembled WGS sequence"/>
</dbReference>
<dbReference type="GO" id="GO:0019901">
    <property type="term" value="F:protein kinase binding"/>
    <property type="evidence" value="ECO:0007669"/>
    <property type="project" value="TreeGrafter"/>
</dbReference>
<evidence type="ECO:0000256" key="2">
    <source>
        <dbReference type="ARBA" id="ARBA00008302"/>
    </source>
</evidence>
<comment type="similarity">
    <text evidence="2">Belongs to the INKA family.</text>
</comment>
<dbReference type="PANTHER" id="PTHR28615">
    <property type="entry name" value="PAK4-INHIBITOR INKA1-RELATED"/>
    <property type="match status" value="1"/>
</dbReference>
<feature type="compositionally biased region" description="Basic residues" evidence="4">
    <location>
        <begin position="1"/>
        <end position="15"/>
    </location>
</feature>
<evidence type="ECO:0000256" key="3">
    <source>
        <dbReference type="ARBA" id="ARBA00023242"/>
    </source>
</evidence>
<name>A0A4W3JK78_CALMI</name>
<dbReference type="GeneTree" id="ENSGT00530000063849"/>
<feature type="compositionally biased region" description="Basic and acidic residues" evidence="4">
    <location>
        <begin position="16"/>
        <end position="29"/>
    </location>
</feature>
<reference evidence="7" key="3">
    <citation type="journal article" date="2014" name="Nature">
        <title>Elephant shark genome provides unique insights into gnathostome evolution.</title>
        <authorList>
            <consortium name="International Elephant Shark Genome Sequencing Consortium"/>
            <person name="Venkatesh B."/>
            <person name="Lee A.P."/>
            <person name="Ravi V."/>
            <person name="Maurya A.K."/>
            <person name="Lian M.M."/>
            <person name="Swann J.B."/>
            <person name="Ohta Y."/>
            <person name="Flajnik M.F."/>
            <person name="Sutoh Y."/>
            <person name="Kasahara M."/>
            <person name="Hoon S."/>
            <person name="Gangu V."/>
            <person name="Roy S.W."/>
            <person name="Irimia M."/>
            <person name="Korzh V."/>
            <person name="Kondrychyn I."/>
            <person name="Lim Z.W."/>
            <person name="Tay B.H."/>
            <person name="Tohari S."/>
            <person name="Kong K.W."/>
            <person name="Ho S."/>
            <person name="Lorente-Galdos B."/>
            <person name="Quilez J."/>
            <person name="Marques-Bonet T."/>
            <person name="Raney B.J."/>
            <person name="Ingham P.W."/>
            <person name="Tay A."/>
            <person name="Hillier L.W."/>
            <person name="Minx P."/>
            <person name="Boehm T."/>
            <person name="Wilson R.K."/>
            <person name="Brenner S."/>
            <person name="Warren W.C."/>
        </authorList>
    </citation>
    <scope>NUCLEOTIDE SEQUENCE [LARGE SCALE GENOMIC DNA]</scope>
</reference>
<dbReference type="InterPro" id="IPR039201">
    <property type="entry name" value="Inka"/>
</dbReference>